<dbReference type="OrthoDB" id="252552at2157"/>
<evidence type="ECO:0000256" key="1">
    <source>
        <dbReference type="SAM" id="MobiDB-lite"/>
    </source>
</evidence>
<dbReference type="InterPro" id="IPR058370">
    <property type="entry name" value="DUF8057"/>
</dbReference>
<dbReference type="EMBL" id="MWPH01000004">
    <property type="protein sequence ID" value="OVE83214.1"/>
    <property type="molecule type" value="Genomic_DNA"/>
</dbReference>
<name>A0A202E4S9_9EURY</name>
<reference evidence="2 3" key="1">
    <citation type="submission" date="2017-02" db="EMBL/GenBank/DDBJ databases">
        <title>Natronthermophilus aegyptiacus gen. nov.,sp. nov., an aerobic, extremely halophilic alkalithermophilic archaeon isolated from the athalassohaline Wadi An Natrun, Egypt.</title>
        <authorList>
            <person name="Zhao B."/>
        </authorList>
    </citation>
    <scope>NUCLEOTIDE SEQUENCE [LARGE SCALE GENOMIC DNA]</scope>
    <source>
        <strain evidence="2 3">CGMCC 1.3597</strain>
    </source>
</reference>
<organism evidence="2 3">
    <name type="scientific">Natronolimnobius baerhuensis</name>
    <dbReference type="NCBI Taxonomy" id="253108"/>
    <lineage>
        <taxon>Archaea</taxon>
        <taxon>Methanobacteriati</taxon>
        <taxon>Methanobacteriota</taxon>
        <taxon>Stenosarchaea group</taxon>
        <taxon>Halobacteria</taxon>
        <taxon>Halobacteriales</taxon>
        <taxon>Natrialbaceae</taxon>
        <taxon>Natronolimnobius</taxon>
    </lineage>
</organism>
<accession>A0A202E4S9</accession>
<dbReference type="Pfam" id="PF26244">
    <property type="entry name" value="DUF8057"/>
    <property type="match status" value="1"/>
</dbReference>
<dbReference type="AlphaFoldDB" id="A0A202E4S9"/>
<feature type="region of interest" description="Disordered" evidence="1">
    <location>
        <begin position="88"/>
        <end position="174"/>
    </location>
</feature>
<gene>
    <name evidence="2" type="ORF">B2G88_17575</name>
</gene>
<sequence>MMYERTFGTDWEHLENRDEILWRAFALGVAECLGADHPDELERLADETETTYDRSFTELAYQKGRQRVRQLEGKGSAQIWQEVVEEQSELDLWAEPESTVDPTTDGEDETGLPDSLQGFRADTLPADSTERVQRPTFLERESPKRRRHRAIRESVSRSLSGDSSDSDESDDGSE</sequence>
<feature type="compositionally biased region" description="Basic and acidic residues" evidence="1">
    <location>
        <begin position="128"/>
        <end position="142"/>
    </location>
</feature>
<protein>
    <submittedName>
        <fullName evidence="2">Uncharacterized protein</fullName>
    </submittedName>
</protein>
<proteinExistence type="predicted"/>
<dbReference type="Proteomes" id="UP000196084">
    <property type="component" value="Unassembled WGS sequence"/>
</dbReference>
<keyword evidence="3" id="KW-1185">Reference proteome</keyword>
<comment type="caution">
    <text evidence="2">The sequence shown here is derived from an EMBL/GenBank/DDBJ whole genome shotgun (WGS) entry which is preliminary data.</text>
</comment>
<feature type="compositionally biased region" description="Acidic residues" evidence="1">
    <location>
        <begin position="164"/>
        <end position="174"/>
    </location>
</feature>
<evidence type="ECO:0000313" key="2">
    <source>
        <dbReference type="EMBL" id="OVE83214.1"/>
    </source>
</evidence>
<evidence type="ECO:0000313" key="3">
    <source>
        <dbReference type="Proteomes" id="UP000196084"/>
    </source>
</evidence>
<dbReference type="RefSeq" id="WP_054862731.1">
    <property type="nucleotide sequence ID" value="NZ_MWPH01000004.1"/>
</dbReference>